<reference evidence="1 2" key="1">
    <citation type="submission" date="2015-06" db="EMBL/GenBank/DDBJ databases">
        <authorList>
            <person name="Xie B.-B."/>
            <person name="Rong J.-C."/>
            <person name="Qin Q.-L."/>
            <person name="Zhang Y.-Z."/>
        </authorList>
    </citation>
    <scope>NUCLEOTIDE SEQUENCE [LARGE SCALE GENOMIC DNA]</scope>
    <source>
        <strain evidence="1 2">JCM 20779</strain>
    </source>
</reference>
<evidence type="ECO:0000313" key="2">
    <source>
        <dbReference type="Proteomes" id="UP000016521"/>
    </source>
</evidence>
<keyword evidence="2" id="KW-1185">Reference proteome</keyword>
<protein>
    <submittedName>
        <fullName evidence="1">Uncharacterized protein</fullName>
    </submittedName>
</protein>
<proteinExistence type="predicted"/>
<organism evidence="1 2">
    <name type="scientific">Pseudoalteromonas piscicida</name>
    <dbReference type="NCBI Taxonomy" id="43662"/>
    <lineage>
        <taxon>Bacteria</taxon>
        <taxon>Pseudomonadati</taxon>
        <taxon>Pseudomonadota</taxon>
        <taxon>Gammaproteobacteria</taxon>
        <taxon>Alteromonadales</taxon>
        <taxon>Pseudoalteromonadaceae</taxon>
        <taxon>Pseudoalteromonas</taxon>
    </lineage>
</organism>
<name>A0ABN5C7L8_PSEO7</name>
<evidence type="ECO:0000313" key="1">
    <source>
        <dbReference type="EMBL" id="ATD05627.1"/>
    </source>
</evidence>
<dbReference type="EMBL" id="CP011924">
    <property type="protein sequence ID" value="ATD05627.1"/>
    <property type="molecule type" value="Genomic_DNA"/>
</dbReference>
<dbReference type="Proteomes" id="UP000016521">
    <property type="component" value="Chromosome I"/>
</dbReference>
<sequence length="383" mass="41331">MHVRGEIYAGSSYNHRVYHKGYKPTASDIGGGTFPDTVFSKQGGSFSGSLVPNPNAVGLHVYSDTKQQRVGSVGIYSSNGKEDGAHAYLGLGETPWDGNKGIVVSPREFTYCGQYVLHTGNTNVRDWNVVKSTSNVVRWYKVASFYASNTNDSYRWLINLAGTRGYGAGFNDQSGGATIYVTKANNASANNLNVVAYNHCVSNTGSSLIGDLKVTSEDVSGQNTWFTVWARFGTFTGASALMSGTDCSSNSIKLHTNESQEAEPEGGFKKPIFTSIHSGNVDEYLVGERKKPLVSGVIPAHSNVHLKASDTFTLPPVAETPEDAVIVVSKRLDATPTIVVDGISSEVILMAKQGKVVTDTQIVYDLNLTLTFILNAEKNWEMQ</sequence>
<accession>A0ABN5C7L8</accession>
<gene>
    <name evidence="1" type="ORF">PPIS_a0299</name>
</gene>